<dbReference type="InterPro" id="IPR036691">
    <property type="entry name" value="Endo/exonu/phosph_ase_sf"/>
</dbReference>
<dbReference type="Proteomes" id="UP000299102">
    <property type="component" value="Unassembled WGS sequence"/>
</dbReference>
<dbReference type="SUPFAM" id="SSF56219">
    <property type="entry name" value="DNase I-like"/>
    <property type="match status" value="1"/>
</dbReference>
<feature type="compositionally biased region" description="Basic and acidic residues" evidence="1">
    <location>
        <begin position="497"/>
        <end position="514"/>
    </location>
</feature>
<evidence type="ECO:0000313" key="2">
    <source>
        <dbReference type="EMBL" id="GBP04183.1"/>
    </source>
</evidence>
<dbReference type="AlphaFoldDB" id="A0A4C1SPM6"/>
<feature type="region of interest" description="Disordered" evidence="1">
    <location>
        <begin position="497"/>
        <end position="532"/>
    </location>
</feature>
<proteinExistence type="predicted"/>
<evidence type="ECO:0000256" key="1">
    <source>
        <dbReference type="SAM" id="MobiDB-lite"/>
    </source>
</evidence>
<dbReference type="Gene3D" id="3.60.10.10">
    <property type="entry name" value="Endonuclease/exonuclease/phosphatase"/>
    <property type="match status" value="1"/>
</dbReference>
<comment type="caution">
    <text evidence="2">The sequence shown here is derived from an EMBL/GenBank/DDBJ whole genome shotgun (WGS) entry which is preliminary data.</text>
</comment>
<dbReference type="EMBL" id="BGZK01003741">
    <property type="protein sequence ID" value="GBP04183.1"/>
    <property type="molecule type" value="Genomic_DNA"/>
</dbReference>
<evidence type="ECO:0008006" key="4">
    <source>
        <dbReference type="Google" id="ProtNLM"/>
    </source>
</evidence>
<gene>
    <name evidence="2" type="ORF">EVAR_19131_1</name>
</gene>
<sequence>MRLPTVIIRDVLNSDEDIVGSLRTKIDTYQGLGGTRLYHRLIKPALYTWGSKAPVWDQSPLVQCSRCLGYGHGKRFAKKCPRCAHCGGEHWHVCRARDGSPKMRKLHKGRLRGHRTGHSAQVRGPSKMGYGSVEGGVLAAGALAARPHTYGRGSSTEGCTDRVSLRFMQSNLQRRTLYWEYWRAETVPGCRVVQRRLRGGPVKAAIMVLSSDVDVEEDQTLNGENVAAAVIKAGNCRIGVVSVYFEETCPSARTSIACDTSAQNSGPTKSSWGRCQRVGVWWGSERNDARGDRLLKSVVDVTACSSALLDRAEGWQVVRDVTSSDHNAVTFAVGGGTIRPSPLSGTRVYNTAKARWSEFAAAMDAALNERTLTTEMVKSVGSCDQLDEVVETYTECIRQACDAAIPRKSSNTRGLKPLVESRVRGLKRDARTKKRRIRNAAPAGGVRGWESLWDGIYRVIRETGKNREDVLLKTDSGQVIGPDESATLLAETFFPDDRVDTDDPYHTEVRRRTDGSSQPPEASGDLPGVDPPFTGAEVIPKPGKEDYARPKSYRPIGLLLCWAKQWKGCWSAPPVALNAKTSGDAVWLHAAARTEDALMI</sequence>
<protein>
    <recommendedName>
        <fullName evidence="4">Endonuclease/exonuclease/phosphatase domain-containing protein</fullName>
    </recommendedName>
</protein>
<name>A0A4C1SPM6_EUMVA</name>
<reference evidence="2 3" key="1">
    <citation type="journal article" date="2019" name="Commun. Biol.">
        <title>The bagworm genome reveals a unique fibroin gene that provides high tensile strength.</title>
        <authorList>
            <person name="Kono N."/>
            <person name="Nakamura H."/>
            <person name="Ohtoshi R."/>
            <person name="Tomita M."/>
            <person name="Numata K."/>
            <person name="Arakawa K."/>
        </authorList>
    </citation>
    <scope>NUCLEOTIDE SEQUENCE [LARGE SCALE GENOMIC DNA]</scope>
</reference>
<keyword evidence="3" id="KW-1185">Reference proteome</keyword>
<accession>A0A4C1SPM6</accession>
<evidence type="ECO:0000313" key="3">
    <source>
        <dbReference type="Proteomes" id="UP000299102"/>
    </source>
</evidence>
<dbReference type="OrthoDB" id="6780406at2759"/>
<organism evidence="2 3">
    <name type="scientific">Eumeta variegata</name>
    <name type="common">Bagworm moth</name>
    <name type="synonym">Eumeta japonica</name>
    <dbReference type="NCBI Taxonomy" id="151549"/>
    <lineage>
        <taxon>Eukaryota</taxon>
        <taxon>Metazoa</taxon>
        <taxon>Ecdysozoa</taxon>
        <taxon>Arthropoda</taxon>
        <taxon>Hexapoda</taxon>
        <taxon>Insecta</taxon>
        <taxon>Pterygota</taxon>
        <taxon>Neoptera</taxon>
        <taxon>Endopterygota</taxon>
        <taxon>Lepidoptera</taxon>
        <taxon>Glossata</taxon>
        <taxon>Ditrysia</taxon>
        <taxon>Tineoidea</taxon>
        <taxon>Psychidae</taxon>
        <taxon>Oiketicinae</taxon>
        <taxon>Eumeta</taxon>
    </lineage>
</organism>